<gene>
    <name evidence="1" type="ORF">CJ218_08375</name>
</gene>
<dbReference type="InterPro" id="IPR003772">
    <property type="entry name" value="YceD"/>
</dbReference>
<dbReference type="RefSeq" id="WP_031552067.1">
    <property type="nucleotide sequence ID" value="NZ_CAUTAO010000001.1"/>
</dbReference>
<protein>
    <submittedName>
        <fullName evidence="1">23S rRNA accumulation protein YceD</fullName>
    </submittedName>
</protein>
<name>A0A2N6SCS5_9BACL</name>
<dbReference type="EMBL" id="PNGT01000011">
    <property type="protein sequence ID" value="PMC51726.1"/>
    <property type="molecule type" value="Genomic_DNA"/>
</dbReference>
<dbReference type="Pfam" id="PF02620">
    <property type="entry name" value="YceD"/>
    <property type="match status" value="1"/>
</dbReference>
<reference evidence="1 2" key="1">
    <citation type="submission" date="2017-09" db="EMBL/GenBank/DDBJ databases">
        <title>Bacterial strain isolated from the female urinary microbiota.</title>
        <authorList>
            <person name="Thomas-White K."/>
            <person name="Kumar N."/>
            <person name="Forster S."/>
            <person name="Putonti C."/>
            <person name="Lawley T."/>
            <person name="Wolfe A.J."/>
        </authorList>
    </citation>
    <scope>NUCLEOTIDE SEQUENCE [LARGE SCALE GENOMIC DNA]</scope>
    <source>
        <strain evidence="1 2">UMB0186</strain>
    </source>
</reference>
<evidence type="ECO:0000313" key="1">
    <source>
        <dbReference type="EMBL" id="PMC51726.1"/>
    </source>
</evidence>
<dbReference type="STRING" id="84135.GCA_001052115_00866"/>
<dbReference type="AlphaFoldDB" id="A0A2N6SCS5"/>
<organism evidence="1 2">
    <name type="scientific">Gemella sanguinis</name>
    <dbReference type="NCBI Taxonomy" id="84135"/>
    <lineage>
        <taxon>Bacteria</taxon>
        <taxon>Bacillati</taxon>
        <taxon>Bacillota</taxon>
        <taxon>Bacilli</taxon>
        <taxon>Bacillales</taxon>
        <taxon>Gemellaceae</taxon>
        <taxon>Gemella</taxon>
    </lineage>
</organism>
<dbReference type="OrthoDB" id="9790372at2"/>
<sequence>MKWLRSSLFKNNSDTFVFEEKINVNVGHYDNSLKDIRDVVVSGKLTRGGQDKIYADLLIKGNFEMISGKTLKNVIVPFEIEEREEYVDKSLFMGEDVFDVNLMDMYIDLTSLVHELIILNIPITTSQDEEELEMVSGNDWELVSETDLTEVKEKKESPFAALNGLFKEE</sequence>
<comment type="caution">
    <text evidence="1">The sequence shown here is derived from an EMBL/GenBank/DDBJ whole genome shotgun (WGS) entry which is preliminary data.</text>
</comment>
<dbReference type="Proteomes" id="UP000235670">
    <property type="component" value="Unassembled WGS sequence"/>
</dbReference>
<accession>A0A2N6SCS5</accession>
<evidence type="ECO:0000313" key="2">
    <source>
        <dbReference type="Proteomes" id="UP000235670"/>
    </source>
</evidence>
<proteinExistence type="predicted"/>